<dbReference type="GO" id="GO:0051539">
    <property type="term" value="F:4 iron, 4 sulfur cluster binding"/>
    <property type="evidence" value="ECO:0007669"/>
    <property type="project" value="UniProtKB-KW"/>
</dbReference>
<organism evidence="7 8">
    <name type="scientific">Cyanobacterium aponinum 0216</name>
    <dbReference type="NCBI Taxonomy" id="2676140"/>
    <lineage>
        <taxon>Bacteria</taxon>
        <taxon>Bacillati</taxon>
        <taxon>Cyanobacteriota</taxon>
        <taxon>Cyanophyceae</taxon>
        <taxon>Oscillatoriophycideae</taxon>
        <taxon>Chroococcales</taxon>
        <taxon>Geminocystaceae</taxon>
        <taxon>Cyanobacterium</taxon>
    </lineage>
</organism>
<evidence type="ECO:0000313" key="8">
    <source>
        <dbReference type="Proteomes" id="UP000437131"/>
    </source>
</evidence>
<dbReference type="EMBL" id="WMIA01000025">
    <property type="protein sequence ID" value="MTF40336.1"/>
    <property type="molecule type" value="Genomic_DNA"/>
</dbReference>
<dbReference type="SFLD" id="SFLDG01063">
    <property type="entry name" value="activating_enzymes__group_1"/>
    <property type="match status" value="1"/>
</dbReference>
<dbReference type="PANTHER" id="PTHR30352">
    <property type="entry name" value="PYRUVATE FORMATE-LYASE-ACTIVATING ENZYME"/>
    <property type="match status" value="1"/>
</dbReference>
<dbReference type="CDD" id="cd01335">
    <property type="entry name" value="Radical_SAM"/>
    <property type="match status" value="1"/>
</dbReference>
<keyword evidence="2" id="KW-0004">4Fe-4S</keyword>
<keyword evidence="6" id="KW-0411">Iron-sulfur</keyword>
<comment type="caution">
    <text evidence="7">The sequence shown here is derived from an EMBL/GenBank/DDBJ whole genome shotgun (WGS) entry which is preliminary data.</text>
</comment>
<evidence type="ECO:0000256" key="6">
    <source>
        <dbReference type="ARBA" id="ARBA00023014"/>
    </source>
</evidence>
<dbReference type="PANTHER" id="PTHR30352:SF2">
    <property type="entry name" value="ANAEROBIC RIBONUCLEOSIDE-TRIPHOSPHATE REDUCTASE-ACTIVATING PROTEIN"/>
    <property type="match status" value="1"/>
</dbReference>
<dbReference type="InterPro" id="IPR058240">
    <property type="entry name" value="rSAM_sf"/>
</dbReference>
<dbReference type="InterPro" id="IPR007197">
    <property type="entry name" value="rSAM"/>
</dbReference>
<dbReference type="Pfam" id="PF13353">
    <property type="entry name" value="Fer4_12"/>
    <property type="match status" value="1"/>
</dbReference>
<dbReference type="GO" id="GO:0004748">
    <property type="term" value="F:ribonucleoside-diphosphate reductase activity, thioredoxin disulfide as acceptor"/>
    <property type="evidence" value="ECO:0007669"/>
    <property type="project" value="TreeGrafter"/>
</dbReference>
<dbReference type="SFLD" id="SFLDF00299">
    <property type="entry name" value="anaerobic_ribonucleoside-triph"/>
    <property type="match status" value="1"/>
</dbReference>
<evidence type="ECO:0000256" key="2">
    <source>
        <dbReference type="ARBA" id="ARBA00022485"/>
    </source>
</evidence>
<sequence>MNTKQIRIFRYQSPVKVLGFFSRAVIWVQGCKFACPNCIVPESWDLEGGESISIEFLADWILTQTDIEGVTFSGGEPMLQANKLTDLIDIIEQKKDLGVICYTGYTLENLLRHGNQEQKFLLSKIDLLIDGLYKEELHDNLRWRSSKNQRLLPLTNRYKNLVMDILKNDDISSGLEFWLDRDGNLSFNGVPNKPNFRQQFETKMSEKGIKLMSD</sequence>
<keyword evidence="3" id="KW-0949">S-adenosyl-L-methionine</keyword>
<dbReference type="Gene3D" id="3.20.20.70">
    <property type="entry name" value="Aldolase class I"/>
    <property type="match status" value="1"/>
</dbReference>
<dbReference type="SFLD" id="SFLDG01066">
    <property type="entry name" value="organic_radical-activating_enz"/>
    <property type="match status" value="1"/>
</dbReference>
<comment type="cofactor">
    <cofactor evidence="1">
        <name>[4Fe-4S] cluster</name>
        <dbReference type="ChEBI" id="CHEBI:49883"/>
    </cofactor>
</comment>
<dbReference type="InterPro" id="IPR012837">
    <property type="entry name" value="NrdG"/>
</dbReference>
<keyword evidence="5" id="KW-0408">Iron</keyword>
<dbReference type="RefSeq" id="WP_155084543.1">
    <property type="nucleotide sequence ID" value="NZ_WMIA01000025.1"/>
</dbReference>
<dbReference type="SFLD" id="SFLDS00029">
    <property type="entry name" value="Radical_SAM"/>
    <property type="match status" value="1"/>
</dbReference>
<evidence type="ECO:0000256" key="3">
    <source>
        <dbReference type="ARBA" id="ARBA00022691"/>
    </source>
</evidence>
<dbReference type="GO" id="GO:0046872">
    <property type="term" value="F:metal ion binding"/>
    <property type="evidence" value="ECO:0007669"/>
    <property type="project" value="UniProtKB-KW"/>
</dbReference>
<evidence type="ECO:0000256" key="4">
    <source>
        <dbReference type="ARBA" id="ARBA00022723"/>
    </source>
</evidence>
<dbReference type="SUPFAM" id="SSF102114">
    <property type="entry name" value="Radical SAM enzymes"/>
    <property type="match status" value="1"/>
</dbReference>
<dbReference type="InterPro" id="IPR034457">
    <property type="entry name" value="Organic_radical-activating"/>
</dbReference>
<keyword evidence="4" id="KW-0479">Metal-binding</keyword>
<dbReference type="InterPro" id="IPR013785">
    <property type="entry name" value="Aldolase_TIM"/>
</dbReference>
<proteinExistence type="predicted"/>
<dbReference type="AlphaFoldDB" id="A0A844H2F4"/>
<reference evidence="7 8" key="1">
    <citation type="submission" date="2019-11" db="EMBL/GenBank/DDBJ databases">
        <title>Isolation of a new High Light Tolerant Cyanobacteria.</title>
        <authorList>
            <person name="Dobson Z."/>
            <person name="Vaughn N."/>
            <person name="Vaughn M."/>
            <person name="Fromme P."/>
            <person name="Mazor Y."/>
        </authorList>
    </citation>
    <scope>NUCLEOTIDE SEQUENCE [LARGE SCALE GENOMIC DNA]</scope>
    <source>
        <strain evidence="7 8">0216</strain>
    </source>
</reference>
<name>A0A844H2F4_9CHRO</name>
<evidence type="ECO:0000313" key="7">
    <source>
        <dbReference type="EMBL" id="MTF40336.1"/>
    </source>
</evidence>
<protein>
    <submittedName>
        <fullName evidence="7">4Fe-4S cluster-binding domain-containing protein</fullName>
    </submittedName>
</protein>
<accession>A0A844H2F4</accession>
<gene>
    <name evidence="7" type="ORF">GGC33_15565</name>
</gene>
<dbReference type="Proteomes" id="UP000437131">
    <property type="component" value="Unassembled WGS sequence"/>
</dbReference>
<evidence type="ECO:0000256" key="5">
    <source>
        <dbReference type="ARBA" id="ARBA00023004"/>
    </source>
</evidence>
<dbReference type="GO" id="GO:0043365">
    <property type="term" value="F:[formate-C-acetyltransferase]-activating enzyme activity"/>
    <property type="evidence" value="ECO:0007669"/>
    <property type="project" value="InterPro"/>
</dbReference>
<evidence type="ECO:0000256" key="1">
    <source>
        <dbReference type="ARBA" id="ARBA00001966"/>
    </source>
</evidence>